<dbReference type="Proteomes" id="UP000261660">
    <property type="component" value="Unplaced"/>
</dbReference>
<dbReference type="GO" id="GO:0005524">
    <property type="term" value="F:ATP binding"/>
    <property type="evidence" value="ECO:0007669"/>
    <property type="project" value="UniProtKB-KW"/>
</dbReference>
<dbReference type="PANTHER" id="PTHR13817">
    <property type="entry name" value="TITIN"/>
    <property type="match status" value="1"/>
</dbReference>
<evidence type="ECO:0000256" key="4">
    <source>
        <dbReference type="ARBA" id="ARBA00022737"/>
    </source>
</evidence>
<feature type="domain" description="Ig-like" evidence="8">
    <location>
        <begin position="277"/>
        <end position="362"/>
    </location>
</feature>
<dbReference type="Gene3D" id="2.60.40.10">
    <property type="entry name" value="Immunoglobulins"/>
    <property type="match status" value="3"/>
</dbReference>
<dbReference type="InterPro" id="IPR050964">
    <property type="entry name" value="Striated_Muscle_Regulatory"/>
</dbReference>
<dbReference type="SMART" id="SM00408">
    <property type="entry name" value="IGc2"/>
    <property type="match status" value="3"/>
</dbReference>
<reference evidence="9" key="1">
    <citation type="submission" date="2025-08" db="UniProtKB">
        <authorList>
            <consortium name="Ensembl"/>
        </authorList>
    </citation>
    <scope>IDENTIFICATION</scope>
</reference>
<dbReference type="GO" id="GO:0031430">
    <property type="term" value="C:M band"/>
    <property type="evidence" value="ECO:0007669"/>
    <property type="project" value="TreeGrafter"/>
</dbReference>
<dbReference type="PROSITE" id="PS50835">
    <property type="entry name" value="IG_LIKE"/>
    <property type="match status" value="3"/>
</dbReference>
<evidence type="ECO:0000256" key="5">
    <source>
        <dbReference type="ARBA" id="ARBA00022741"/>
    </source>
</evidence>
<dbReference type="STRING" id="56723.ENSLBEP00000034400"/>
<dbReference type="GO" id="GO:0060298">
    <property type="term" value="P:positive regulation of sarcomere organization"/>
    <property type="evidence" value="ECO:0007669"/>
    <property type="project" value="UniProtKB-ARBA"/>
</dbReference>
<dbReference type="FunFam" id="2.60.40.10:FF:000107">
    <property type="entry name" value="Myosin, light chain kinase a"/>
    <property type="match status" value="1"/>
</dbReference>
<comment type="similarity">
    <text evidence="2">Belongs to the protein kinase superfamily. CAMK Ser/Thr protein kinase family.</text>
</comment>
<comment type="subcellular location">
    <subcellularLocation>
        <location evidence="1">Cytoplasm</location>
    </subcellularLocation>
</comment>
<keyword evidence="7" id="KW-0393">Immunoglobulin domain</keyword>
<dbReference type="InterPro" id="IPR013783">
    <property type="entry name" value="Ig-like_fold"/>
</dbReference>
<dbReference type="AlphaFoldDB" id="A0A3Q3NIR1"/>
<evidence type="ECO:0000259" key="8">
    <source>
        <dbReference type="PROSITE" id="PS50835"/>
    </source>
</evidence>
<dbReference type="InterPro" id="IPR013098">
    <property type="entry name" value="Ig_I-set"/>
</dbReference>
<accession>A0A3Q3NIR1</accession>
<evidence type="ECO:0000313" key="9">
    <source>
        <dbReference type="Ensembl" id="ENSLBEP00000034400.1"/>
    </source>
</evidence>
<dbReference type="InterPro" id="IPR036179">
    <property type="entry name" value="Ig-like_dom_sf"/>
</dbReference>
<dbReference type="FunFam" id="2.60.40.10:FF:000425">
    <property type="entry name" value="Myosin light chain kinase"/>
    <property type="match status" value="1"/>
</dbReference>
<keyword evidence="4" id="KW-0677">Repeat</keyword>
<dbReference type="GO" id="GO:0045214">
    <property type="term" value="P:sarcomere organization"/>
    <property type="evidence" value="ECO:0007669"/>
    <property type="project" value="TreeGrafter"/>
</dbReference>
<feature type="domain" description="Ig-like" evidence="8">
    <location>
        <begin position="173"/>
        <end position="263"/>
    </location>
</feature>
<dbReference type="InterPro" id="IPR007110">
    <property type="entry name" value="Ig-like_dom"/>
</dbReference>
<organism evidence="9 10">
    <name type="scientific">Labrus bergylta</name>
    <name type="common">ballan wrasse</name>
    <dbReference type="NCBI Taxonomy" id="56723"/>
    <lineage>
        <taxon>Eukaryota</taxon>
        <taxon>Metazoa</taxon>
        <taxon>Chordata</taxon>
        <taxon>Craniata</taxon>
        <taxon>Vertebrata</taxon>
        <taxon>Euteleostomi</taxon>
        <taxon>Actinopterygii</taxon>
        <taxon>Neopterygii</taxon>
        <taxon>Teleostei</taxon>
        <taxon>Neoteleostei</taxon>
        <taxon>Acanthomorphata</taxon>
        <taxon>Eupercaria</taxon>
        <taxon>Labriformes</taxon>
        <taxon>Labridae</taxon>
        <taxon>Labrus</taxon>
    </lineage>
</organism>
<evidence type="ECO:0000256" key="3">
    <source>
        <dbReference type="ARBA" id="ARBA00022490"/>
    </source>
</evidence>
<reference evidence="9" key="2">
    <citation type="submission" date="2025-09" db="UniProtKB">
        <authorList>
            <consortium name="Ensembl"/>
        </authorList>
    </citation>
    <scope>IDENTIFICATION</scope>
</reference>
<evidence type="ECO:0000256" key="2">
    <source>
        <dbReference type="ARBA" id="ARBA00006692"/>
    </source>
</evidence>
<proteinExistence type="inferred from homology"/>
<dbReference type="GO" id="GO:0045989">
    <property type="term" value="P:positive regulation of striated muscle contraction"/>
    <property type="evidence" value="ECO:0007669"/>
    <property type="project" value="UniProtKB-ARBA"/>
</dbReference>
<protein>
    <recommendedName>
        <fullName evidence="8">Ig-like domain-containing protein</fullName>
    </recommendedName>
</protein>
<dbReference type="PROSITE" id="PS51257">
    <property type="entry name" value="PROKAR_LIPOPROTEIN"/>
    <property type="match status" value="1"/>
</dbReference>
<dbReference type="GO" id="GO:0003007">
    <property type="term" value="P:heart morphogenesis"/>
    <property type="evidence" value="ECO:0007669"/>
    <property type="project" value="UniProtKB-ARBA"/>
</dbReference>
<dbReference type="InterPro" id="IPR003599">
    <property type="entry name" value="Ig_sub"/>
</dbReference>
<dbReference type="Pfam" id="PF07679">
    <property type="entry name" value="I-set"/>
    <property type="match status" value="3"/>
</dbReference>
<evidence type="ECO:0000256" key="6">
    <source>
        <dbReference type="ARBA" id="ARBA00022840"/>
    </source>
</evidence>
<keyword evidence="10" id="KW-1185">Reference proteome</keyword>
<feature type="domain" description="Ig-like" evidence="8">
    <location>
        <begin position="54"/>
        <end position="128"/>
    </location>
</feature>
<dbReference type="SMART" id="SM00409">
    <property type="entry name" value="IG"/>
    <property type="match status" value="3"/>
</dbReference>
<evidence type="ECO:0000256" key="7">
    <source>
        <dbReference type="ARBA" id="ARBA00023319"/>
    </source>
</evidence>
<dbReference type="GO" id="GO:0055013">
    <property type="term" value="P:cardiac muscle cell development"/>
    <property type="evidence" value="ECO:0007669"/>
    <property type="project" value="UniProtKB-ARBA"/>
</dbReference>
<dbReference type="InParanoid" id="A0A3Q3NIR1"/>
<dbReference type="FunFam" id="2.60.40.10:FF:000145">
    <property type="entry name" value="Myosin light chain kinase, smooth muscle"/>
    <property type="match status" value="1"/>
</dbReference>
<dbReference type="SUPFAM" id="SSF48726">
    <property type="entry name" value="Immunoglobulin"/>
    <property type="match status" value="3"/>
</dbReference>
<keyword evidence="5" id="KW-0547">Nucleotide-binding</keyword>
<dbReference type="InterPro" id="IPR003598">
    <property type="entry name" value="Ig_sub2"/>
</dbReference>
<keyword evidence="3" id="KW-0963">Cytoplasm</keyword>
<dbReference type="PANTHER" id="PTHR13817:SF151">
    <property type="entry name" value="TITIN"/>
    <property type="match status" value="1"/>
</dbReference>
<keyword evidence="6" id="KW-0067">ATP-binding</keyword>
<sequence length="506" mass="56939">MSDRYSSLKIIHHTSCKQRTSLIQCSILSLFVSCRYKMTSDKLVHRLPQTATSGRSVRFSVQVSGIPLPQVFWYKDSQALSTSYKCKFLHDADEHTLMLLEVFPEDAAVYSCEAKNDYGEATSSAPLTVEGKYRNVSLQGLAWWNVLFSLRTLELKPESKRFSSNLENKKEKPVFLSQLSPAAVTVGETAKLTVRVSGFPKPTVQWFYNGQTITKSSVYTFIHERDEFSLVITKVQREFEGEYSCTVSNRFGKSTCTSHMHVQVKGPEKEETVDRKPSVPSVQLFEGGQAFFRYMATGDPLPEIQWLKGSFHIQPGGFCIIVSNPDGSGFMNLKSVKQEHSGVYTCKASNQYGEASCSAKLLVCREKVQEEHTMVKKTKGLKISMTEQTTESRFLAERTLSDQMIYTISTEDRQIIPSEEAGTFRELDISAATLQRELLTQQAAVLQSHEIQERVSVAPSHPPQVSAVPMKHLNAIEGSVHQCDCRGFSHFGVHNLWKPRPQSEMV</sequence>
<name>A0A3Q3NIR1_9LABR</name>
<evidence type="ECO:0000256" key="1">
    <source>
        <dbReference type="ARBA" id="ARBA00004496"/>
    </source>
</evidence>
<dbReference type="GeneTree" id="ENSGT01110000267173"/>
<evidence type="ECO:0000313" key="10">
    <source>
        <dbReference type="Proteomes" id="UP000261660"/>
    </source>
</evidence>
<dbReference type="Ensembl" id="ENSLBET00000035883.1">
    <property type="protein sequence ID" value="ENSLBEP00000034400.1"/>
    <property type="gene ID" value="ENSLBEG00000025847.1"/>
</dbReference>